<accession>A0A2V5II87</accession>
<dbReference type="SUPFAM" id="SSF50978">
    <property type="entry name" value="WD40 repeat-like"/>
    <property type="match status" value="1"/>
</dbReference>
<name>A0A2V5II87_9EURO</name>
<reference evidence="4 5" key="1">
    <citation type="submission" date="2018-02" db="EMBL/GenBank/DDBJ databases">
        <title>The genomes of Aspergillus section Nigri reveals drivers in fungal speciation.</title>
        <authorList>
            <consortium name="DOE Joint Genome Institute"/>
            <person name="Vesth T.C."/>
            <person name="Nybo J."/>
            <person name="Theobald S."/>
            <person name="Brandl J."/>
            <person name="Frisvad J.C."/>
            <person name="Nielsen K.F."/>
            <person name="Lyhne E.K."/>
            <person name="Kogle M.E."/>
            <person name="Kuo A."/>
            <person name="Riley R."/>
            <person name="Clum A."/>
            <person name="Nolan M."/>
            <person name="Lipzen A."/>
            <person name="Salamov A."/>
            <person name="Henrissat B."/>
            <person name="Wiebenga A."/>
            <person name="De vries R.P."/>
            <person name="Grigoriev I.V."/>
            <person name="Mortensen U.H."/>
            <person name="Andersen M.R."/>
            <person name="Baker S.E."/>
        </authorList>
    </citation>
    <scope>NUCLEOTIDE SEQUENCE [LARGE SCALE GENOMIC DNA]</scope>
    <source>
        <strain evidence="4 5">CBS 114.80</strain>
    </source>
</reference>
<dbReference type="InterPro" id="IPR015943">
    <property type="entry name" value="WD40/YVTN_repeat-like_dom_sf"/>
</dbReference>
<keyword evidence="5" id="KW-1185">Reference proteome</keyword>
<evidence type="ECO:0000313" key="5">
    <source>
        <dbReference type="Proteomes" id="UP000248817"/>
    </source>
</evidence>
<feature type="non-terminal residue" evidence="4">
    <location>
        <position position="1"/>
    </location>
</feature>
<dbReference type="InterPro" id="IPR019775">
    <property type="entry name" value="WD40_repeat_CS"/>
</dbReference>
<keyword evidence="2" id="KW-0677">Repeat</keyword>
<dbReference type="SMART" id="SM00320">
    <property type="entry name" value="WD40"/>
    <property type="match status" value="1"/>
</dbReference>
<dbReference type="InterPro" id="IPR036322">
    <property type="entry name" value="WD40_repeat_dom_sf"/>
</dbReference>
<evidence type="ECO:0000256" key="3">
    <source>
        <dbReference type="PROSITE-ProRule" id="PRU00221"/>
    </source>
</evidence>
<evidence type="ECO:0000313" key="4">
    <source>
        <dbReference type="EMBL" id="PYI36408.1"/>
    </source>
</evidence>
<dbReference type="PROSITE" id="PS50082">
    <property type="entry name" value="WD_REPEATS_2"/>
    <property type="match status" value="1"/>
</dbReference>
<dbReference type="PROSITE" id="PS00678">
    <property type="entry name" value="WD_REPEATS_1"/>
    <property type="match status" value="1"/>
</dbReference>
<protein>
    <submittedName>
        <fullName evidence="4">Uncharacterized protein</fullName>
    </submittedName>
</protein>
<sequence length="61" mass="6864">NTASGAYLQILKNYKNKIYFIVFLFNFKLLISASGNKTVKLWDAASGVCLQTLEGYRDLVT</sequence>
<dbReference type="AlphaFoldDB" id="A0A2V5II87"/>
<dbReference type="Gene3D" id="2.130.10.10">
    <property type="entry name" value="YVTN repeat-like/Quinoprotein amine dehydrogenase"/>
    <property type="match status" value="1"/>
</dbReference>
<organism evidence="4 5">
    <name type="scientific">Aspergillus indologenus CBS 114.80</name>
    <dbReference type="NCBI Taxonomy" id="1450541"/>
    <lineage>
        <taxon>Eukaryota</taxon>
        <taxon>Fungi</taxon>
        <taxon>Dikarya</taxon>
        <taxon>Ascomycota</taxon>
        <taxon>Pezizomycotina</taxon>
        <taxon>Eurotiomycetes</taxon>
        <taxon>Eurotiomycetidae</taxon>
        <taxon>Eurotiales</taxon>
        <taxon>Aspergillaceae</taxon>
        <taxon>Aspergillus</taxon>
        <taxon>Aspergillus subgen. Circumdati</taxon>
    </lineage>
</organism>
<gene>
    <name evidence="4" type="ORF">BP00DRAFT_318483</name>
</gene>
<feature type="repeat" description="WD" evidence="3">
    <location>
        <begin position="11"/>
        <end position="52"/>
    </location>
</feature>
<evidence type="ECO:0000256" key="1">
    <source>
        <dbReference type="ARBA" id="ARBA00022574"/>
    </source>
</evidence>
<evidence type="ECO:0000256" key="2">
    <source>
        <dbReference type="ARBA" id="ARBA00022737"/>
    </source>
</evidence>
<dbReference type="EMBL" id="KZ825465">
    <property type="protein sequence ID" value="PYI36408.1"/>
    <property type="molecule type" value="Genomic_DNA"/>
</dbReference>
<dbReference type="Proteomes" id="UP000248817">
    <property type="component" value="Unassembled WGS sequence"/>
</dbReference>
<dbReference type="InterPro" id="IPR001680">
    <property type="entry name" value="WD40_rpt"/>
</dbReference>
<keyword evidence="1 3" id="KW-0853">WD repeat</keyword>
<proteinExistence type="predicted"/>
<feature type="non-terminal residue" evidence="4">
    <location>
        <position position="61"/>
    </location>
</feature>